<organism evidence="3 4">
    <name type="scientific">Symbiodinium necroappetens</name>
    <dbReference type="NCBI Taxonomy" id="1628268"/>
    <lineage>
        <taxon>Eukaryota</taxon>
        <taxon>Sar</taxon>
        <taxon>Alveolata</taxon>
        <taxon>Dinophyceae</taxon>
        <taxon>Suessiales</taxon>
        <taxon>Symbiodiniaceae</taxon>
        <taxon>Symbiodinium</taxon>
    </lineage>
</organism>
<feature type="coiled-coil region" evidence="1">
    <location>
        <begin position="373"/>
        <end position="403"/>
    </location>
</feature>
<feature type="compositionally biased region" description="Polar residues" evidence="2">
    <location>
        <begin position="667"/>
        <end position="681"/>
    </location>
</feature>
<evidence type="ECO:0000313" key="3">
    <source>
        <dbReference type="EMBL" id="CAE7327126.1"/>
    </source>
</evidence>
<feature type="compositionally biased region" description="Low complexity" evidence="2">
    <location>
        <begin position="220"/>
        <end position="232"/>
    </location>
</feature>
<feature type="region of interest" description="Disordered" evidence="2">
    <location>
        <begin position="723"/>
        <end position="815"/>
    </location>
</feature>
<feature type="region of interest" description="Disordered" evidence="2">
    <location>
        <begin position="67"/>
        <end position="159"/>
    </location>
</feature>
<comment type="caution">
    <text evidence="3">The sequence shown here is derived from an EMBL/GenBank/DDBJ whole genome shotgun (WGS) entry which is preliminary data.</text>
</comment>
<evidence type="ECO:0000256" key="1">
    <source>
        <dbReference type="SAM" id="Coils"/>
    </source>
</evidence>
<accession>A0A812NU98</accession>
<feature type="compositionally biased region" description="Low complexity" evidence="2">
    <location>
        <begin position="240"/>
        <end position="257"/>
    </location>
</feature>
<dbReference type="AlphaFoldDB" id="A0A812NU98"/>
<dbReference type="Proteomes" id="UP000601435">
    <property type="component" value="Unassembled WGS sequence"/>
</dbReference>
<feature type="region of interest" description="Disordered" evidence="2">
    <location>
        <begin position="612"/>
        <end position="682"/>
    </location>
</feature>
<evidence type="ECO:0000256" key="2">
    <source>
        <dbReference type="SAM" id="MobiDB-lite"/>
    </source>
</evidence>
<name>A0A812NU98_9DINO</name>
<gene>
    <name evidence="3" type="ORF">SNEC2469_LOCUS8263</name>
</gene>
<keyword evidence="1" id="KW-0175">Coiled coil</keyword>
<feature type="region of interest" description="Disordered" evidence="2">
    <location>
        <begin position="419"/>
        <end position="452"/>
    </location>
</feature>
<proteinExistence type="predicted"/>
<feature type="region of interest" description="Disordered" evidence="2">
    <location>
        <begin position="216"/>
        <end position="341"/>
    </location>
</feature>
<feature type="compositionally biased region" description="Basic residues" evidence="2">
    <location>
        <begin position="630"/>
        <end position="645"/>
    </location>
</feature>
<reference evidence="3" key="1">
    <citation type="submission" date="2021-02" db="EMBL/GenBank/DDBJ databases">
        <authorList>
            <person name="Dougan E. K."/>
            <person name="Rhodes N."/>
            <person name="Thang M."/>
            <person name="Chan C."/>
        </authorList>
    </citation>
    <scope>NUCLEOTIDE SEQUENCE</scope>
</reference>
<dbReference type="OrthoDB" id="438959at2759"/>
<sequence length="900" mass="95404">MVSPRIPGAQAAPQAQCGAGLHDGLADCSVDCSARSEVSGLAVDLLSRSREAFIVCSGSGPARSTVAAGHFGASPPTSPRFDAPQPQSPRLTTHARPGQQATAPAPRPSPSGPGPSLWEQHHQQALRQMRRGALAEGPLPSQSRLIPGGASRQPARESKAAVAHVQVTQPTDLLAPCETMTATTATAMTATTASLPSRSEHLPASMTPLETLQPEVPDVQPQAQAETAPTAPIFREARVGSGPQPSRPQPTRSQAPPGDSADTATAPRYEVQPTAKAKELSSVSGPKAAPRVPPASPSPTSEQTGAGVGTKSPSCPSSESEHATLKQADGETQSAGRETFDSPRDACYTSCKAPPAEPLLARLAFLEAQASDRSNLLAHIQRQQEQLNRLEALVEENAELRGKLHPKRSKVVDATRRDPRLAEGPAAVTTTTPALRDSPPPTMPRRFRTAPGEVRTQADAPIVLTARTTPRSPGGRTGPSEAKVAMVEQTLAVLCIGAGEKEMRNQWSWSGPLAWPSERLGERCFQRLFFVGVARNRAEAAELRLRLMHQGATPAVQAQAVKVQDAPQQQQQQRLISWQPPVQAASVHEAVVTEAAQEVRARLARLRNEIAQEDEKVPQQRAAGTVDKRPRPKVGTKSPIQRRTRPSAEAPESEQRPTRMRQRHSRPTSPASSMRSYTSAHSAAALRTCTSVPEYRLKPPEPQFLFSLPLSVYTGPKQLVDLTFKSGRGDSRSPSPQSRRANGDARSPPRRSAGGVPSSAAGDGGYGTPSSAAPSLRPAQRMSTQTERLGMSPPGSPRSTSPFGTPGSAAFAWPPPANLQQALPGRSSSPYRVVSAPRAVSPIQAPQQRALSPPQVLTAMRPASPQVTSFPGVASAPVAQFGCRLPQQAVVLISSIRVSH</sequence>
<keyword evidence="4" id="KW-1185">Reference proteome</keyword>
<protein>
    <submittedName>
        <fullName evidence="3">Uncharacterized protein</fullName>
    </submittedName>
</protein>
<dbReference type="EMBL" id="CAJNJA010013697">
    <property type="protein sequence ID" value="CAE7327126.1"/>
    <property type="molecule type" value="Genomic_DNA"/>
</dbReference>
<evidence type="ECO:0000313" key="4">
    <source>
        <dbReference type="Proteomes" id="UP000601435"/>
    </source>
</evidence>